<dbReference type="PANTHER" id="PTHR37166:SF1">
    <property type="entry name" value="PROTEIN FLAG"/>
    <property type="match status" value="1"/>
</dbReference>
<accession>A0ABW0LME8</accession>
<reference evidence="2" key="1">
    <citation type="journal article" date="2019" name="Int. J. Syst. Evol. Microbiol.">
        <title>The Global Catalogue of Microorganisms (GCM) 10K type strain sequencing project: providing services to taxonomists for standard genome sequencing and annotation.</title>
        <authorList>
            <consortium name="The Broad Institute Genomics Platform"/>
            <consortium name="The Broad Institute Genome Sequencing Center for Infectious Disease"/>
            <person name="Wu L."/>
            <person name="Ma J."/>
        </authorList>
    </citation>
    <scope>NUCLEOTIDE SEQUENCE [LARGE SCALE GENOMIC DNA]</scope>
    <source>
        <strain evidence="2">CGMCC 1.12237</strain>
    </source>
</reference>
<gene>
    <name evidence="1" type="primary">flaG</name>
    <name evidence="1" type="ORF">ACFPM4_20280</name>
</gene>
<keyword evidence="1" id="KW-0966">Cell projection</keyword>
<sequence>MVGQITGQVSTSVSINKATEYVEKVMNVNNQVNDGFTSEENRHPFPSAKAKENVRNVVNSMNDFLVASPNTHLKFEFHEQLDEYYVTLINEETKEVVREIPPKKMLDMFAAMTEFLGLMVDKKV</sequence>
<dbReference type="InterPro" id="IPR035924">
    <property type="entry name" value="FlaG-like_sf"/>
</dbReference>
<keyword evidence="2" id="KW-1185">Reference proteome</keyword>
<dbReference type="Proteomes" id="UP001596147">
    <property type="component" value="Unassembled WGS sequence"/>
</dbReference>
<dbReference type="Gene3D" id="3.30.160.170">
    <property type="entry name" value="FlaG-like"/>
    <property type="match status" value="1"/>
</dbReference>
<comment type="caution">
    <text evidence="1">The sequence shown here is derived from an EMBL/GenBank/DDBJ whole genome shotgun (WGS) entry which is preliminary data.</text>
</comment>
<keyword evidence="1" id="KW-0282">Flagellum</keyword>
<keyword evidence="1" id="KW-0969">Cilium</keyword>
<dbReference type="SUPFAM" id="SSF160214">
    <property type="entry name" value="FlaG-like"/>
    <property type="match status" value="1"/>
</dbReference>
<evidence type="ECO:0000313" key="1">
    <source>
        <dbReference type="EMBL" id="MFC5467068.1"/>
    </source>
</evidence>
<protein>
    <submittedName>
        <fullName evidence="1">Flagellar protein FlaG</fullName>
    </submittedName>
</protein>
<dbReference type="Pfam" id="PF03646">
    <property type="entry name" value="FlaG"/>
    <property type="match status" value="1"/>
</dbReference>
<dbReference type="InterPro" id="IPR005186">
    <property type="entry name" value="FlaG"/>
</dbReference>
<dbReference type="PANTHER" id="PTHR37166">
    <property type="entry name" value="PROTEIN FLAG"/>
    <property type="match status" value="1"/>
</dbReference>
<proteinExistence type="predicted"/>
<evidence type="ECO:0000313" key="2">
    <source>
        <dbReference type="Proteomes" id="UP001596147"/>
    </source>
</evidence>
<dbReference type="RefSeq" id="WP_382355957.1">
    <property type="nucleotide sequence ID" value="NZ_JBHSMC010000046.1"/>
</dbReference>
<name>A0ABW0LME8_9BACI</name>
<dbReference type="NCBIfam" id="NF005834">
    <property type="entry name" value="PRK07738.1"/>
    <property type="match status" value="1"/>
</dbReference>
<organism evidence="1 2">
    <name type="scientific">Lederbergia graminis</name>
    <dbReference type="NCBI Taxonomy" id="735518"/>
    <lineage>
        <taxon>Bacteria</taxon>
        <taxon>Bacillati</taxon>
        <taxon>Bacillota</taxon>
        <taxon>Bacilli</taxon>
        <taxon>Bacillales</taxon>
        <taxon>Bacillaceae</taxon>
        <taxon>Lederbergia</taxon>
    </lineage>
</organism>
<dbReference type="EMBL" id="JBHSMC010000046">
    <property type="protein sequence ID" value="MFC5467068.1"/>
    <property type="molecule type" value="Genomic_DNA"/>
</dbReference>